<dbReference type="EMBL" id="GBXM01024355">
    <property type="protein sequence ID" value="JAH84222.1"/>
    <property type="molecule type" value="Transcribed_RNA"/>
</dbReference>
<sequence>MKTAHPSLCPGHSLTETITLHMALNPYTTFCNNNTFHPKKKKEK</sequence>
<dbReference type="AlphaFoldDB" id="A0A0E9W1J5"/>
<accession>A0A0E9W1J5</accession>
<evidence type="ECO:0000313" key="1">
    <source>
        <dbReference type="EMBL" id="JAH84222.1"/>
    </source>
</evidence>
<reference evidence="1" key="1">
    <citation type="submission" date="2014-11" db="EMBL/GenBank/DDBJ databases">
        <authorList>
            <person name="Amaro Gonzalez C."/>
        </authorList>
    </citation>
    <scope>NUCLEOTIDE SEQUENCE</scope>
</reference>
<name>A0A0E9W1J5_ANGAN</name>
<organism evidence="1">
    <name type="scientific">Anguilla anguilla</name>
    <name type="common">European freshwater eel</name>
    <name type="synonym">Muraena anguilla</name>
    <dbReference type="NCBI Taxonomy" id="7936"/>
    <lineage>
        <taxon>Eukaryota</taxon>
        <taxon>Metazoa</taxon>
        <taxon>Chordata</taxon>
        <taxon>Craniata</taxon>
        <taxon>Vertebrata</taxon>
        <taxon>Euteleostomi</taxon>
        <taxon>Actinopterygii</taxon>
        <taxon>Neopterygii</taxon>
        <taxon>Teleostei</taxon>
        <taxon>Anguilliformes</taxon>
        <taxon>Anguillidae</taxon>
        <taxon>Anguilla</taxon>
    </lineage>
</organism>
<proteinExistence type="predicted"/>
<protein>
    <submittedName>
        <fullName evidence="1">Uncharacterized protein</fullName>
    </submittedName>
</protein>
<reference evidence="1" key="2">
    <citation type="journal article" date="2015" name="Fish Shellfish Immunol.">
        <title>Early steps in the European eel (Anguilla anguilla)-Vibrio vulnificus interaction in the gills: Role of the RtxA13 toxin.</title>
        <authorList>
            <person name="Callol A."/>
            <person name="Pajuelo D."/>
            <person name="Ebbesson L."/>
            <person name="Teles M."/>
            <person name="MacKenzie S."/>
            <person name="Amaro C."/>
        </authorList>
    </citation>
    <scope>NUCLEOTIDE SEQUENCE</scope>
</reference>